<gene>
    <name evidence="1" type="ORF">Z519_02966</name>
</gene>
<dbReference type="GO" id="GO:0003824">
    <property type="term" value="F:catalytic activity"/>
    <property type="evidence" value="ECO:0007669"/>
    <property type="project" value="InterPro"/>
</dbReference>
<sequence>MAQPRLTVRDYHVGWICAIDIECGVACELLDEELADPIGIPEDDENINVWSSPTSQICHRLPPQGRRGAASAAHVARDMHRSLPAIRIRLMDGIAGGAPTKKHDIRLGDVVVSSPDRRSGGVMQYGHGKTIQNRQFKVTGSLDRPSSLVLHALQKFSVQHERRSHAIAQTIELM</sequence>
<dbReference type="Gene3D" id="3.40.50.1580">
    <property type="entry name" value="Nucleoside phosphorylase domain"/>
    <property type="match status" value="1"/>
</dbReference>
<dbReference type="InterPro" id="IPR053137">
    <property type="entry name" value="NLR-like"/>
</dbReference>
<dbReference type="GO" id="GO:0009116">
    <property type="term" value="P:nucleoside metabolic process"/>
    <property type="evidence" value="ECO:0007669"/>
    <property type="project" value="InterPro"/>
</dbReference>
<evidence type="ECO:0000313" key="1">
    <source>
        <dbReference type="EMBL" id="KIW95901.1"/>
    </source>
</evidence>
<dbReference type="SUPFAM" id="SSF53167">
    <property type="entry name" value="Purine and uridine phosphorylases"/>
    <property type="match status" value="1"/>
</dbReference>
<dbReference type="Proteomes" id="UP000053789">
    <property type="component" value="Unassembled WGS sequence"/>
</dbReference>
<accession>A0A0D2F128</accession>
<dbReference type="RefSeq" id="XP_016622570.1">
    <property type="nucleotide sequence ID" value="XM_016760720.1"/>
</dbReference>
<dbReference type="InterPro" id="IPR035994">
    <property type="entry name" value="Nucleoside_phosphorylase_sf"/>
</dbReference>
<evidence type="ECO:0000313" key="2">
    <source>
        <dbReference type="Proteomes" id="UP000053789"/>
    </source>
</evidence>
<dbReference type="OrthoDB" id="4120225at2759"/>
<keyword evidence="2" id="KW-1185">Reference proteome</keyword>
<reference evidence="1" key="1">
    <citation type="submission" date="2015-01" db="EMBL/GenBank/DDBJ databases">
        <title>The Genome Sequence of Cladophialophora bantiana CBS 173.52.</title>
        <authorList>
            <consortium name="The Broad Institute Genomics Platform"/>
            <person name="Cuomo C."/>
            <person name="de Hoog S."/>
            <person name="Gorbushina A."/>
            <person name="Stielow B."/>
            <person name="Teixiera M."/>
            <person name="Abouelleil A."/>
            <person name="Chapman S.B."/>
            <person name="Priest M."/>
            <person name="Young S.K."/>
            <person name="Wortman J."/>
            <person name="Nusbaum C."/>
            <person name="Birren B."/>
        </authorList>
    </citation>
    <scope>NUCLEOTIDE SEQUENCE [LARGE SCALE GENOMIC DNA]</scope>
    <source>
        <strain evidence="1">CBS 173.52</strain>
    </source>
</reference>
<dbReference type="PANTHER" id="PTHR46082">
    <property type="entry name" value="ATP/GTP-BINDING PROTEIN-RELATED"/>
    <property type="match status" value="1"/>
</dbReference>
<proteinExistence type="predicted"/>
<protein>
    <submittedName>
        <fullName evidence="1">Uncharacterized protein</fullName>
    </submittedName>
</protein>
<dbReference type="GeneID" id="27695894"/>
<organism evidence="1 2">
    <name type="scientific">Cladophialophora bantiana (strain ATCC 10958 / CBS 173.52 / CDC B-1940 / NIH 8579)</name>
    <name type="common">Xylohypha bantiana</name>
    <dbReference type="NCBI Taxonomy" id="1442370"/>
    <lineage>
        <taxon>Eukaryota</taxon>
        <taxon>Fungi</taxon>
        <taxon>Dikarya</taxon>
        <taxon>Ascomycota</taxon>
        <taxon>Pezizomycotina</taxon>
        <taxon>Eurotiomycetes</taxon>
        <taxon>Chaetothyriomycetidae</taxon>
        <taxon>Chaetothyriales</taxon>
        <taxon>Herpotrichiellaceae</taxon>
        <taxon>Cladophialophora</taxon>
    </lineage>
</organism>
<dbReference type="AlphaFoldDB" id="A0A0D2F128"/>
<dbReference type="HOGENOM" id="CLU_000288_34_12_1"/>
<dbReference type="PANTHER" id="PTHR46082:SF11">
    <property type="entry name" value="AAA+ ATPASE DOMAIN-CONTAINING PROTEIN-RELATED"/>
    <property type="match status" value="1"/>
</dbReference>
<name>A0A0D2F128_CLAB1</name>
<dbReference type="VEuPathDB" id="FungiDB:Z519_02966"/>
<dbReference type="EMBL" id="KN846983">
    <property type="protein sequence ID" value="KIW95901.1"/>
    <property type="molecule type" value="Genomic_DNA"/>
</dbReference>